<reference evidence="4 5" key="1">
    <citation type="submission" date="2019-06" db="EMBL/GenBank/DDBJ databases">
        <authorList>
            <person name="Srinivasan S."/>
        </authorList>
    </citation>
    <scope>NUCLEOTIDE SEQUENCE [LARGE SCALE GENOMIC DNA]</scope>
    <source>
        <strain evidence="4 5">17J68-5</strain>
    </source>
</reference>
<gene>
    <name evidence="4" type="ORF">FHG12_02155</name>
</gene>
<name>A0A5B7ZVE0_9BACT</name>
<keyword evidence="2" id="KW-1133">Transmembrane helix</keyword>
<protein>
    <recommendedName>
        <fullName evidence="3">Signal transduction histidine kinase internal region domain-containing protein</fullName>
    </recommendedName>
</protein>
<evidence type="ECO:0000259" key="3">
    <source>
        <dbReference type="Pfam" id="PF06580"/>
    </source>
</evidence>
<dbReference type="PANTHER" id="PTHR34220:SF7">
    <property type="entry name" value="SENSOR HISTIDINE KINASE YPDA"/>
    <property type="match status" value="1"/>
</dbReference>
<evidence type="ECO:0000256" key="1">
    <source>
        <dbReference type="SAM" id="Coils"/>
    </source>
</evidence>
<feature type="coiled-coil region" evidence="1">
    <location>
        <begin position="20"/>
        <end position="55"/>
    </location>
</feature>
<dbReference type="InterPro" id="IPR050640">
    <property type="entry name" value="Bact_2-comp_sensor_kinase"/>
</dbReference>
<keyword evidence="2" id="KW-0812">Transmembrane</keyword>
<dbReference type="KEGG" id="hyj:FHG12_02155"/>
<dbReference type="Proteomes" id="UP000305398">
    <property type="component" value="Chromosome"/>
</dbReference>
<dbReference type="AlphaFoldDB" id="A0A5B7ZVE0"/>
<keyword evidence="5" id="KW-1185">Reference proteome</keyword>
<keyword evidence="2" id="KW-0472">Membrane</keyword>
<keyword evidence="1" id="KW-0175">Coiled coil</keyword>
<dbReference type="GO" id="GO:0016020">
    <property type="term" value="C:membrane"/>
    <property type="evidence" value="ECO:0007669"/>
    <property type="project" value="InterPro"/>
</dbReference>
<evidence type="ECO:0000313" key="5">
    <source>
        <dbReference type="Proteomes" id="UP000305398"/>
    </source>
</evidence>
<dbReference type="EMBL" id="CP040896">
    <property type="protein sequence ID" value="QDA58978.1"/>
    <property type="molecule type" value="Genomic_DNA"/>
</dbReference>
<dbReference type="PANTHER" id="PTHR34220">
    <property type="entry name" value="SENSOR HISTIDINE KINASE YPDA"/>
    <property type="match status" value="1"/>
</dbReference>
<evidence type="ECO:0000313" key="4">
    <source>
        <dbReference type="EMBL" id="QDA58978.1"/>
    </source>
</evidence>
<sequence>MRVRLAFFVSSIISLFFYYFVERENTKAQLQQELLRAEQLQKENFKAQLELLKNQVDPHFLFNSLNVLNSLIYKDQQQASDFLNQLSTVYRLTLDNSAKPVVTLQDELQLVEAYIFLMQTRLGNKLQFQINLPPESMSKALPSAALQMLIENAIKHNGSTTKKPLQIRIYAENDSVIVENDLQPRTTPVTSTKVGLNNIISRYRYLSDRPVRIEKTAQTFRVVLPLLPLDRYEDATY</sequence>
<evidence type="ECO:0000256" key="2">
    <source>
        <dbReference type="SAM" id="Phobius"/>
    </source>
</evidence>
<dbReference type="OrthoDB" id="927174at2"/>
<proteinExistence type="predicted"/>
<feature type="transmembrane region" description="Helical" evidence="2">
    <location>
        <begin position="5"/>
        <end position="21"/>
    </location>
</feature>
<organism evidence="4 5">
    <name type="scientific">Hymenobacter jejuensis</name>
    <dbReference type="NCBI Taxonomy" id="2502781"/>
    <lineage>
        <taxon>Bacteria</taxon>
        <taxon>Pseudomonadati</taxon>
        <taxon>Bacteroidota</taxon>
        <taxon>Cytophagia</taxon>
        <taxon>Cytophagales</taxon>
        <taxon>Hymenobacteraceae</taxon>
        <taxon>Hymenobacter</taxon>
    </lineage>
</organism>
<accession>A0A5B7ZVE0</accession>
<feature type="domain" description="Signal transduction histidine kinase internal region" evidence="3">
    <location>
        <begin position="47"/>
        <end position="126"/>
    </location>
</feature>
<dbReference type="Pfam" id="PF06580">
    <property type="entry name" value="His_kinase"/>
    <property type="match status" value="1"/>
</dbReference>
<dbReference type="GO" id="GO:0000155">
    <property type="term" value="F:phosphorelay sensor kinase activity"/>
    <property type="evidence" value="ECO:0007669"/>
    <property type="project" value="InterPro"/>
</dbReference>
<dbReference type="InterPro" id="IPR010559">
    <property type="entry name" value="Sig_transdc_His_kin_internal"/>
</dbReference>